<feature type="transmembrane region" description="Helical" evidence="8">
    <location>
        <begin position="187"/>
        <end position="207"/>
    </location>
</feature>
<dbReference type="OrthoDB" id="292816at2759"/>
<evidence type="ECO:0000259" key="9">
    <source>
        <dbReference type="Pfam" id="PF01490"/>
    </source>
</evidence>
<gene>
    <name evidence="10" type="ORF">POCTA_138.1.T0570167</name>
</gene>
<keyword evidence="5" id="KW-0029">Amino-acid transport</keyword>
<sequence>MNTMKNNDSSFYSVVYQDTYDPYPLSSEIPSSENEVPFKQLSGDEAIEKSFMESNCQSSVWAKRGSKASFLLTSITIMKSMVGVGILGIPNVMKNFGVILTIVIMIAVYSLGMTTSRVLLKCKNLSKKSNYSTIGYFIFRHSWIIYTVNTVITLSNVTTCLSELIIFGDASQLLIKFYKGQDYEVPFYLSRTFLLCILGLVLSPLLIVKSIEKLRFVSLTAILSISTFTVLAFYNFFTKDKIPDGFSLLLPSTFNFKNAMSALPTLLLAYNWQFNLFPIFKGMESPTDTKMTYAMFTGYSMASFLYLCVGILGYATYGNDIQTNYLKSIKSEEVGSVLYVILNITFVVSTTLTLPVLFFGGRNNFIQIYKQLTSEKKTVQEVKNYKEFLDETNSKRQERLIEIKLKKRSQKLRFYLLTLILFIFLMCGAIFLDNLALVFNIKGAVFCNTIQFVLPTIFYIKLVEKVKKYRFKNKQKQYFYYGIKVLFCMSWVFLVTCVVCGTMAAGH</sequence>
<feature type="transmembrane region" description="Helical" evidence="8">
    <location>
        <begin position="96"/>
        <end position="120"/>
    </location>
</feature>
<evidence type="ECO:0000256" key="1">
    <source>
        <dbReference type="ARBA" id="ARBA00004141"/>
    </source>
</evidence>
<keyword evidence="4 8" id="KW-0812">Transmembrane</keyword>
<organism evidence="10 11">
    <name type="scientific">Paramecium octaurelia</name>
    <dbReference type="NCBI Taxonomy" id="43137"/>
    <lineage>
        <taxon>Eukaryota</taxon>
        <taxon>Sar</taxon>
        <taxon>Alveolata</taxon>
        <taxon>Ciliophora</taxon>
        <taxon>Intramacronucleata</taxon>
        <taxon>Oligohymenophorea</taxon>
        <taxon>Peniculida</taxon>
        <taxon>Parameciidae</taxon>
        <taxon>Paramecium</taxon>
    </lineage>
</organism>
<dbReference type="InterPro" id="IPR013057">
    <property type="entry name" value="AA_transpt_TM"/>
</dbReference>
<evidence type="ECO:0000256" key="6">
    <source>
        <dbReference type="ARBA" id="ARBA00022989"/>
    </source>
</evidence>
<evidence type="ECO:0000256" key="8">
    <source>
        <dbReference type="SAM" id="Phobius"/>
    </source>
</evidence>
<keyword evidence="7 8" id="KW-0472">Membrane</keyword>
<evidence type="ECO:0000256" key="3">
    <source>
        <dbReference type="ARBA" id="ARBA00022448"/>
    </source>
</evidence>
<feature type="transmembrane region" description="Helical" evidence="8">
    <location>
        <begin position="337"/>
        <end position="360"/>
    </location>
</feature>
<comment type="subcellular location">
    <subcellularLocation>
        <location evidence="1">Membrane</location>
        <topology evidence="1">Multi-pass membrane protein</topology>
    </subcellularLocation>
</comment>
<feature type="transmembrane region" description="Helical" evidence="8">
    <location>
        <begin position="70"/>
        <end position="90"/>
    </location>
</feature>
<dbReference type="Proteomes" id="UP000683925">
    <property type="component" value="Unassembled WGS sequence"/>
</dbReference>
<keyword evidence="3" id="KW-0813">Transport</keyword>
<reference evidence="10" key="1">
    <citation type="submission" date="2021-01" db="EMBL/GenBank/DDBJ databases">
        <authorList>
            <consortium name="Genoscope - CEA"/>
            <person name="William W."/>
        </authorList>
    </citation>
    <scope>NUCLEOTIDE SEQUENCE</scope>
</reference>
<comment type="similarity">
    <text evidence="2">Belongs to the amino acid/polyamine transporter 2 family.</text>
</comment>
<dbReference type="Pfam" id="PF01490">
    <property type="entry name" value="Aa_trans"/>
    <property type="match status" value="1"/>
</dbReference>
<feature type="transmembrane region" description="Helical" evidence="8">
    <location>
        <begin position="254"/>
        <end position="272"/>
    </location>
</feature>
<name>A0A8S1V274_PAROT</name>
<dbReference type="PANTHER" id="PTHR22950">
    <property type="entry name" value="AMINO ACID TRANSPORTER"/>
    <property type="match status" value="1"/>
</dbReference>
<evidence type="ECO:0000313" key="10">
    <source>
        <dbReference type="EMBL" id="CAD8170985.1"/>
    </source>
</evidence>
<dbReference type="GO" id="GO:0016020">
    <property type="term" value="C:membrane"/>
    <property type="evidence" value="ECO:0007669"/>
    <property type="project" value="UniProtKB-SubCell"/>
</dbReference>
<evidence type="ECO:0000256" key="4">
    <source>
        <dbReference type="ARBA" id="ARBA00022692"/>
    </source>
</evidence>
<feature type="transmembrane region" description="Helical" evidence="8">
    <location>
        <begin position="293"/>
        <end position="317"/>
    </location>
</feature>
<feature type="transmembrane region" description="Helical" evidence="8">
    <location>
        <begin position="141"/>
        <end position="167"/>
    </location>
</feature>
<feature type="transmembrane region" description="Helical" evidence="8">
    <location>
        <begin position="414"/>
        <end position="432"/>
    </location>
</feature>
<dbReference type="OMA" id="EKECANS"/>
<accession>A0A8S1V274</accession>
<feature type="transmembrane region" description="Helical" evidence="8">
    <location>
        <begin position="214"/>
        <end position="234"/>
    </location>
</feature>
<feature type="transmembrane region" description="Helical" evidence="8">
    <location>
        <begin position="481"/>
        <end position="505"/>
    </location>
</feature>
<proteinExistence type="inferred from homology"/>
<dbReference type="AlphaFoldDB" id="A0A8S1V274"/>
<protein>
    <recommendedName>
        <fullName evidence="9">Amino acid transporter transmembrane domain-containing protein</fullName>
    </recommendedName>
</protein>
<feature type="domain" description="Amino acid transporter transmembrane" evidence="9">
    <location>
        <begin position="67"/>
        <end position="497"/>
    </location>
</feature>
<dbReference type="EMBL" id="CAJJDP010000056">
    <property type="protein sequence ID" value="CAD8170985.1"/>
    <property type="molecule type" value="Genomic_DNA"/>
</dbReference>
<dbReference type="PANTHER" id="PTHR22950:SF458">
    <property type="entry name" value="SODIUM-COUPLED NEUTRAL AMINO ACID TRANSPORTER 11-RELATED"/>
    <property type="match status" value="1"/>
</dbReference>
<evidence type="ECO:0000313" key="11">
    <source>
        <dbReference type="Proteomes" id="UP000683925"/>
    </source>
</evidence>
<evidence type="ECO:0000256" key="7">
    <source>
        <dbReference type="ARBA" id="ARBA00023136"/>
    </source>
</evidence>
<keyword evidence="6 8" id="KW-1133">Transmembrane helix</keyword>
<comment type="caution">
    <text evidence="10">The sequence shown here is derived from an EMBL/GenBank/DDBJ whole genome shotgun (WGS) entry which is preliminary data.</text>
</comment>
<dbReference type="GO" id="GO:0015179">
    <property type="term" value="F:L-amino acid transmembrane transporter activity"/>
    <property type="evidence" value="ECO:0007669"/>
    <property type="project" value="TreeGrafter"/>
</dbReference>
<feature type="transmembrane region" description="Helical" evidence="8">
    <location>
        <begin position="438"/>
        <end position="460"/>
    </location>
</feature>
<evidence type="ECO:0000256" key="5">
    <source>
        <dbReference type="ARBA" id="ARBA00022970"/>
    </source>
</evidence>
<evidence type="ECO:0000256" key="2">
    <source>
        <dbReference type="ARBA" id="ARBA00008066"/>
    </source>
</evidence>
<keyword evidence="11" id="KW-1185">Reference proteome</keyword>